<comment type="caution">
    <text evidence="1">The sequence shown here is derived from an EMBL/GenBank/DDBJ whole genome shotgun (WGS) entry which is preliminary data.</text>
</comment>
<proteinExistence type="predicted"/>
<dbReference type="OrthoDB" id="2153705at2759"/>
<evidence type="ECO:0000313" key="1">
    <source>
        <dbReference type="EMBL" id="ORY44555.1"/>
    </source>
</evidence>
<keyword evidence="2" id="KW-1185">Reference proteome</keyword>
<gene>
    <name evidence="1" type="ORF">BCR33DRAFT_225725</name>
</gene>
<evidence type="ECO:0000313" key="2">
    <source>
        <dbReference type="Proteomes" id="UP000193642"/>
    </source>
</evidence>
<name>A0A1Y2CE22_9FUNG</name>
<protein>
    <submittedName>
        <fullName evidence="1">Uncharacterized protein</fullName>
    </submittedName>
</protein>
<accession>A0A1Y2CE22</accession>
<organism evidence="1 2">
    <name type="scientific">Rhizoclosmatium globosum</name>
    <dbReference type="NCBI Taxonomy" id="329046"/>
    <lineage>
        <taxon>Eukaryota</taxon>
        <taxon>Fungi</taxon>
        <taxon>Fungi incertae sedis</taxon>
        <taxon>Chytridiomycota</taxon>
        <taxon>Chytridiomycota incertae sedis</taxon>
        <taxon>Chytridiomycetes</taxon>
        <taxon>Chytridiales</taxon>
        <taxon>Chytriomycetaceae</taxon>
        <taxon>Rhizoclosmatium</taxon>
    </lineage>
</organism>
<reference evidence="1 2" key="1">
    <citation type="submission" date="2016-07" db="EMBL/GenBank/DDBJ databases">
        <title>Pervasive Adenine N6-methylation of Active Genes in Fungi.</title>
        <authorList>
            <consortium name="DOE Joint Genome Institute"/>
            <person name="Mondo S.J."/>
            <person name="Dannebaum R.O."/>
            <person name="Kuo R.C."/>
            <person name="Labutti K."/>
            <person name="Haridas S."/>
            <person name="Kuo A."/>
            <person name="Salamov A."/>
            <person name="Ahrendt S.R."/>
            <person name="Lipzen A."/>
            <person name="Sullivan W."/>
            <person name="Andreopoulos W.B."/>
            <person name="Clum A."/>
            <person name="Lindquist E."/>
            <person name="Daum C."/>
            <person name="Ramamoorthy G.K."/>
            <person name="Gryganskyi A."/>
            <person name="Culley D."/>
            <person name="Magnuson J.K."/>
            <person name="James T.Y."/>
            <person name="O'Malley M.A."/>
            <person name="Stajich J.E."/>
            <person name="Spatafora J.W."/>
            <person name="Visel A."/>
            <person name="Grigoriev I.V."/>
        </authorList>
    </citation>
    <scope>NUCLEOTIDE SEQUENCE [LARGE SCALE GENOMIC DNA]</scope>
    <source>
        <strain evidence="1 2">JEL800</strain>
    </source>
</reference>
<dbReference type="EMBL" id="MCGO01000022">
    <property type="protein sequence ID" value="ORY44555.1"/>
    <property type="molecule type" value="Genomic_DNA"/>
</dbReference>
<dbReference type="AlphaFoldDB" id="A0A1Y2CE22"/>
<sequence length="108" mass="12094">MLAEMNVNDLDDDEFGEFMASTGSQINAGAKKSEFDFDIPELDEFDPTNASQETKDLRAALFGDVDDDDFFEKAIGQIKNLRESANSMSDDKRRDMARKLAMALLSDE</sequence>
<dbReference type="Proteomes" id="UP000193642">
    <property type="component" value="Unassembled WGS sequence"/>
</dbReference>